<comment type="catalytic activity">
    <reaction evidence="15">
        <text>Preferential cleavage: (Ac)2-L-Lys-D-Ala-|-D-Ala. Also transpeptidation of peptidyl-alanyl moieties that are N-acyl substituents of D-alanine.</text>
        <dbReference type="EC" id="3.4.16.4"/>
    </reaction>
</comment>
<dbReference type="InterPro" id="IPR023346">
    <property type="entry name" value="Lysozyme-like_dom_sf"/>
</dbReference>
<dbReference type="GO" id="GO:0009252">
    <property type="term" value="P:peptidoglycan biosynthetic process"/>
    <property type="evidence" value="ECO:0007669"/>
    <property type="project" value="UniProtKB-KW"/>
</dbReference>
<evidence type="ECO:0000256" key="17">
    <source>
        <dbReference type="SAM" id="MobiDB-lite"/>
    </source>
</evidence>
<reference evidence="20 21" key="1">
    <citation type="submission" date="2011-10" db="EMBL/GenBank/DDBJ databases">
        <title>The Genome Sequence of Fusobacterium sp. 4_1_13.</title>
        <authorList>
            <consortium name="The Broad Institute Genome Sequencing Platform"/>
            <person name="Earl A."/>
            <person name="Ward D."/>
            <person name="Feldgarden M."/>
            <person name="Gevers D."/>
            <person name="Strauss J."/>
            <person name="Ambrose C."/>
            <person name="Allen-Vercoe E."/>
            <person name="Young S.K."/>
            <person name="Zeng Q."/>
            <person name="Gargeya S."/>
            <person name="Fitzgerald M."/>
            <person name="Haas B."/>
            <person name="Abouelleil A."/>
            <person name="Alvarado L."/>
            <person name="Arachchi H.M."/>
            <person name="Berlin A."/>
            <person name="Brown A."/>
            <person name="Chapman S.B."/>
            <person name="Chen Z."/>
            <person name="Dunbar C."/>
            <person name="Freedman E."/>
            <person name="Gearin G."/>
            <person name="Goldberg J."/>
            <person name="Griggs A."/>
            <person name="Gujja S."/>
            <person name="Heiman D."/>
            <person name="Howarth C."/>
            <person name="Larson L."/>
            <person name="Lui A."/>
            <person name="MacDonald P.J."/>
            <person name="Montmayeur A."/>
            <person name="Murphy C."/>
            <person name="Neiman D."/>
            <person name="Pearson M."/>
            <person name="Priest M."/>
            <person name="Roberts A."/>
            <person name="Saif S."/>
            <person name="Shea T."/>
            <person name="Shenoy N."/>
            <person name="Sisk P."/>
            <person name="Stolte C."/>
            <person name="Sykes S."/>
            <person name="Wortman J."/>
            <person name="Nusbaum C."/>
            <person name="Birren B."/>
        </authorList>
    </citation>
    <scope>NUCLEOTIDE SEQUENCE [LARGE SCALE GENOMIC DNA]</scope>
    <source>
        <strain evidence="20 21">4_1_13</strain>
    </source>
</reference>
<evidence type="ECO:0000256" key="6">
    <source>
        <dbReference type="ARBA" id="ARBA00022670"/>
    </source>
</evidence>
<keyword evidence="7" id="KW-0328">Glycosyltransferase</keyword>
<dbReference type="InterPro" id="IPR050396">
    <property type="entry name" value="Glycosyltr_51/Transpeptidase"/>
</dbReference>
<accession>A0A0M1VS21</accession>
<dbReference type="InterPro" id="IPR001264">
    <property type="entry name" value="Glyco_trans_51"/>
</dbReference>
<keyword evidence="4" id="KW-1003">Cell membrane</keyword>
<feature type="domain" description="Penicillin-binding protein transpeptidase" evidence="18">
    <location>
        <begin position="336"/>
        <end position="599"/>
    </location>
</feature>
<dbReference type="GO" id="GO:0009002">
    <property type="term" value="F:serine-type D-Ala-D-Ala carboxypeptidase activity"/>
    <property type="evidence" value="ECO:0007669"/>
    <property type="project" value="UniProtKB-EC"/>
</dbReference>
<dbReference type="GO" id="GO:0006508">
    <property type="term" value="P:proteolysis"/>
    <property type="evidence" value="ECO:0007669"/>
    <property type="project" value="UniProtKB-KW"/>
</dbReference>
<dbReference type="eggNOG" id="COG0744">
    <property type="taxonomic scope" value="Bacteria"/>
</dbReference>
<dbReference type="AlphaFoldDB" id="A0A0M1VS21"/>
<evidence type="ECO:0000256" key="10">
    <source>
        <dbReference type="ARBA" id="ARBA00022960"/>
    </source>
</evidence>
<evidence type="ECO:0000313" key="21">
    <source>
        <dbReference type="Proteomes" id="UP000004925"/>
    </source>
</evidence>
<feature type="domain" description="Glycosyl transferase family 51" evidence="19">
    <location>
        <begin position="58"/>
        <end position="231"/>
    </location>
</feature>
<feature type="region of interest" description="Disordered" evidence="17">
    <location>
        <begin position="698"/>
        <end position="752"/>
    </location>
</feature>
<keyword evidence="8" id="KW-0808">Transferase</keyword>
<dbReference type="Pfam" id="PF00912">
    <property type="entry name" value="Transgly"/>
    <property type="match status" value="1"/>
</dbReference>
<dbReference type="PANTHER" id="PTHR32282">
    <property type="entry name" value="BINDING PROTEIN TRANSPEPTIDASE, PUTATIVE-RELATED"/>
    <property type="match status" value="1"/>
</dbReference>
<dbReference type="RefSeq" id="WP_008802486.1">
    <property type="nucleotide sequence ID" value="NZ_KQ235735.1"/>
</dbReference>
<evidence type="ECO:0000259" key="18">
    <source>
        <dbReference type="Pfam" id="PF00905"/>
    </source>
</evidence>
<evidence type="ECO:0000256" key="11">
    <source>
        <dbReference type="ARBA" id="ARBA00022984"/>
    </source>
</evidence>
<evidence type="ECO:0000256" key="14">
    <source>
        <dbReference type="ARBA" id="ARBA00023316"/>
    </source>
</evidence>
<keyword evidence="6" id="KW-0645">Protease</keyword>
<evidence type="ECO:0000256" key="15">
    <source>
        <dbReference type="ARBA" id="ARBA00034000"/>
    </source>
</evidence>
<keyword evidence="14" id="KW-0961">Cell wall biogenesis/degradation</keyword>
<comment type="similarity">
    <text evidence="3">In the N-terminal section; belongs to the glycosyltransferase 51 family.</text>
</comment>
<dbReference type="Pfam" id="PF00905">
    <property type="entry name" value="Transpeptidase"/>
    <property type="match status" value="1"/>
</dbReference>
<dbReference type="PANTHER" id="PTHR32282:SF11">
    <property type="entry name" value="PENICILLIN-BINDING PROTEIN 1B"/>
    <property type="match status" value="1"/>
</dbReference>
<comment type="similarity">
    <text evidence="2">In the C-terminal section; belongs to the transpeptidase family.</text>
</comment>
<evidence type="ECO:0000256" key="1">
    <source>
        <dbReference type="ARBA" id="ARBA00004236"/>
    </source>
</evidence>
<dbReference type="NCBIfam" id="TIGR02074">
    <property type="entry name" value="PBP_1a_fam"/>
    <property type="match status" value="1"/>
</dbReference>
<comment type="caution">
    <text evidence="20">The sequence shown here is derived from an EMBL/GenBank/DDBJ whole genome shotgun (WGS) entry which is preliminary data.</text>
</comment>
<comment type="subcellular location">
    <subcellularLocation>
        <location evidence="1">Cell membrane</location>
    </subcellularLocation>
</comment>
<dbReference type="FunFam" id="1.10.3810.10:FF:000001">
    <property type="entry name" value="Penicillin-binding protein 1A"/>
    <property type="match status" value="1"/>
</dbReference>
<dbReference type="SUPFAM" id="SSF56601">
    <property type="entry name" value="beta-lactamase/transpeptidase-like"/>
    <property type="match status" value="1"/>
</dbReference>
<comment type="catalytic activity">
    <reaction evidence="16">
        <text>[GlcNAc-(1-&gt;4)-Mur2Ac(oyl-L-Ala-gamma-D-Glu-L-Lys-D-Ala-D-Ala)](n)-di-trans,octa-cis-undecaprenyl diphosphate + beta-D-GlcNAc-(1-&gt;4)-Mur2Ac(oyl-L-Ala-gamma-D-Glu-L-Lys-D-Ala-D-Ala)-di-trans,octa-cis-undecaprenyl diphosphate = [GlcNAc-(1-&gt;4)-Mur2Ac(oyl-L-Ala-gamma-D-Glu-L-Lys-D-Ala-D-Ala)](n+1)-di-trans,octa-cis-undecaprenyl diphosphate + di-trans,octa-cis-undecaprenyl diphosphate + H(+)</text>
        <dbReference type="Rhea" id="RHEA:23708"/>
        <dbReference type="Rhea" id="RHEA-COMP:9602"/>
        <dbReference type="Rhea" id="RHEA-COMP:9603"/>
        <dbReference type="ChEBI" id="CHEBI:15378"/>
        <dbReference type="ChEBI" id="CHEBI:58405"/>
        <dbReference type="ChEBI" id="CHEBI:60033"/>
        <dbReference type="ChEBI" id="CHEBI:78435"/>
        <dbReference type="EC" id="2.4.99.28"/>
    </reaction>
</comment>
<sequence>MKKILILLLKLIGALFIVGAIGVFAIIIKYRLELPNIQSMVEDYKPQMATIIYDKNNNVVDTLSVESREIAKLEDISPYVKDAFLSIEDKQFYSHHGLNFRGITRAVVTTFLKGRPTQGGSSITQQLAKNAFLTPEKTFSRKVKEAILTYQIERTYTKDEILERYLNEIYFGSGSYGIRNAAEQYFKKDVKDLNIAEAALLAGIPNRPTKYDPNRNLENALHRQKIILKEMYDDGRITKEQYDEALAYKFELENEDNVKNVPANTSIIYNRRTKATYKNPELTTIVEDYLAEIYDEEQIYTSGLKIYTTIDLDYQKVAKETFNSYPYFKNKEINGAMITLDPFTGGIVSIVGGKNFKAGNFDRATMARRQLGSSFKPFVYLEALENGFTPYSVVVNDFVAFGKWAPKNFDGRYSYNSTLVNSLNLSLNVPAVKLLDAITVDTFKEAIGDNVKLSSEVKDLTAALGSVDSTPVNVAANFSIFVNGGYIVKPNIIREIRDNQDILIYVAEIEKTKVFDSVDVSVITAMLKTVVSNGTASKARVVDKTGKPIQQGGKTGTTNEHRTAWFVGITPEYVTACYIGRDDNKPMYGKMTGGSAVAPMWSKYYQTLINKGLYTPGKFEFLENYLETGDLVKQNIDIYSGLLDGPNSKEFTIRKGRLQVESAGKYKNGIASVFGLDGNVTDGAGIDMSEGMIIDTGIEKGTVTEGGTGERTTETGTHNTPSTSTEGTTPPVQNNNSTNKDGDSLTNRLLGD</sequence>
<dbReference type="Gene3D" id="3.40.710.10">
    <property type="entry name" value="DD-peptidase/beta-lactamase superfamily"/>
    <property type="match status" value="1"/>
</dbReference>
<keyword evidence="12" id="KW-0472">Membrane</keyword>
<evidence type="ECO:0000256" key="13">
    <source>
        <dbReference type="ARBA" id="ARBA00023268"/>
    </source>
</evidence>
<feature type="compositionally biased region" description="Polar residues" evidence="17">
    <location>
        <begin position="732"/>
        <end position="752"/>
    </location>
</feature>
<dbReference type="GO" id="GO:0005886">
    <property type="term" value="C:plasma membrane"/>
    <property type="evidence" value="ECO:0007669"/>
    <property type="project" value="UniProtKB-SubCell"/>
</dbReference>
<evidence type="ECO:0000256" key="9">
    <source>
        <dbReference type="ARBA" id="ARBA00022801"/>
    </source>
</evidence>
<dbReference type="InterPro" id="IPR001460">
    <property type="entry name" value="PCN-bd_Tpept"/>
</dbReference>
<evidence type="ECO:0000256" key="3">
    <source>
        <dbReference type="ARBA" id="ARBA00007739"/>
    </source>
</evidence>
<evidence type="ECO:0000256" key="7">
    <source>
        <dbReference type="ARBA" id="ARBA00022676"/>
    </source>
</evidence>
<proteinExistence type="inferred from homology"/>
<organism evidence="20 21">
    <name type="scientific">Fusobacterium vincentii 4_1_13</name>
    <dbReference type="NCBI Taxonomy" id="469606"/>
    <lineage>
        <taxon>Bacteria</taxon>
        <taxon>Fusobacteriati</taxon>
        <taxon>Fusobacteriota</taxon>
        <taxon>Fusobacteriia</taxon>
        <taxon>Fusobacteriales</taxon>
        <taxon>Fusobacteriaceae</taxon>
        <taxon>Fusobacterium</taxon>
    </lineage>
</organism>
<keyword evidence="5" id="KW-0121">Carboxypeptidase</keyword>
<dbReference type="HOGENOM" id="CLU_006354_2_2_0"/>
<dbReference type="GO" id="GO:0008658">
    <property type="term" value="F:penicillin binding"/>
    <property type="evidence" value="ECO:0007669"/>
    <property type="project" value="InterPro"/>
</dbReference>
<evidence type="ECO:0000256" key="2">
    <source>
        <dbReference type="ARBA" id="ARBA00007090"/>
    </source>
</evidence>
<evidence type="ECO:0000259" key="19">
    <source>
        <dbReference type="Pfam" id="PF00912"/>
    </source>
</evidence>
<keyword evidence="13" id="KW-0511">Multifunctional enzyme</keyword>
<dbReference type="GO" id="GO:0030288">
    <property type="term" value="C:outer membrane-bounded periplasmic space"/>
    <property type="evidence" value="ECO:0007669"/>
    <property type="project" value="TreeGrafter"/>
</dbReference>
<keyword evidence="9" id="KW-0378">Hydrolase</keyword>
<dbReference type="Gene3D" id="1.10.3810.10">
    <property type="entry name" value="Biosynthetic peptidoglycan transglycosylase-like"/>
    <property type="match status" value="1"/>
</dbReference>
<protein>
    <submittedName>
        <fullName evidence="20">1A family penicillin-binding protein</fullName>
    </submittedName>
</protein>
<dbReference type="GO" id="GO:0071555">
    <property type="term" value="P:cell wall organization"/>
    <property type="evidence" value="ECO:0007669"/>
    <property type="project" value="UniProtKB-KW"/>
</dbReference>
<dbReference type="InterPro" id="IPR036950">
    <property type="entry name" value="PBP_transglycosylase"/>
</dbReference>
<name>A0A0M1VS21_FUSVC</name>
<dbReference type="InterPro" id="IPR012338">
    <property type="entry name" value="Beta-lactam/transpept-like"/>
</dbReference>
<dbReference type="SUPFAM" id="SSF53955">
    <property type="entry name" value="Lysozyme-like"/>
    <property type="match status" value="1"/>
</dbReference>
<keyword evidence="10" id="KW-0133">Cell shape</keyword>
<gene>
    <name evidence="20" type="ORF">FSCG_00125</name>
</gene>
<feature type="compositionally biased region" description="Low complexity" evidence="17">
    <location>
        <begin position="714"/>
        <end position="731"/>
    </location>
</feature>
<keyword evidence="11" id="KW-0573">Peptidoglycan synthesis</keyword>
<evidence type="ECO:0000256" key="16">
    <source>
        <dbReference type="ARBA" id="ARBA00049902"/>
    </source>
</evidence>
<dbReference type="GO" id="GO:0008360">
    <property type="term" value="P:regulation of cell shape"/>
    <property type="evidence" value="ECO:0007669"/>
    <property type="project" value="UniProtKB-KW"/>
</dbReference>
<dbReference type="Proteomes" id="UP000004925">
    <property type="component" value="Unassembled WGS sequence"/>
</dbReference>
<evidence type="ECO:0000256" key="5">
    <source>
        <dbReference type="ARBA" id="ARBA00022645"/>
    </source>
</evidence>
<evidence type="ECO:0000256" key="12">
    <source>
        <dbReference type="ARBA" id="ARBA00023136"/>
    </source>
</evidence>
<evidence type="ECO:0000313" key="20">
    <source>
        <dbReference type="EMBL" id="EEO39412.1"/>
    </source>
</evidence>
<dbReference type="GO" id="GO:0008955">
    <property type="term" value="F:peptidoglycan glycosyltransferase activity"/>
    <property type="evidence" value="ECO:0007669"/>
    <property type="project" value="UniProtKB-EC"/>
</dbReference>
<evidence type="ECO:0000256" key="8">
    <source>
        <dbReference type="ARBA" id="ARBA00022679"/>
    </source>
</evidence>
<dbReference type="EMBL" id="ACDE02000013">
    <property type="protein sequence ID" value="EEO39412.1"/>
    <property type="molecule type" value="Genomic_DNA"/>
</dbReference>
<evidence type="ECO:0000256" key="4">
    <source>
        <dbReference type="ARBA" id="ARBA00022475"/>
    </source>
</evidence>